<evidence type="ECO:0000256" key="2">
    <source>
        <dbReference type="ARBA" id="ARBA00022448"/>
    </source>
</evidence>
<dbReference type="RefSeq" id="WP_196201470.1">
    <property type="nucleotide sequence ID" value="NZ_JADPUN010000137.1"/>
</dbReference>
<keyword evidence="4 7" id="KW-0812">Transmembrane</keyword>
<comment type="similarity">
    <text evidence="7">Belongs to the binding-protein-dependent transport system permease family.</text>
</comment>
<feature type="transmembrane region" description="Helical" evidence="7">
    <location>
        <begin position="276"/>
        <end position="300"/>
    </location>
</feature>
<dbReference type="PANTHER" id="PTHR30193:SF41">
    <property type="entry name" value="DIACETYLCHITOBIOSE UPTAKE SYSTEM PERMEASE PROTEIN NGCF"/>
    <property type="match status" value="1"/>
</dbReference>
<accession>A0ABS0GUF3</accession>
<keyword evidence="2 7" id="KW-0813">Transport</keyword>
<feature type="transmembrane region" description="Helical" evidence="7">
    <location>
        <begin position="124"/>
        <end position="143"/>
    </location>
</feature>
<evidence type="ECO:0000256" key="7">
    <source>
        <dbReference type="RuleBase" id="RU363032"/>
    </source>
</evidence>
<feature type="transmembrane region" description="Helical" evidence="7">
    <location>
        <begin position="21"/>
        <end position="42"/>
    </location>
</feature>
<dbReference type="Gene3D" id="1.10.3720.10">
    <property type="entry name" value="MetI-like"/>
    <property type="match status" value="1"/>
</dbReference>
<sequence>MSTATTRAGRRGRRTAAPYAFLAPAVILFVLFVLVPIGYAAYLSLRKVRVSGLGLGRGARTEVFAGLENYRAAVTDSELWSGGLRVLGYGALLVPIMLGLALLFALLLDRPRARLGRFARTSIFLPYAVPAIIASLLWGFLYLPATSPLNYLLARFGLPEPDLLGGGAVFFAVVNIALWGGVGFNMIVLYTALRAIPAELYESARLDGCSEVQIAFRIKIPLLAPALVMTTVFSMIATLQVFVEPMALRPLTNSISSTWTPLMKVYRDAFATDDRYAAAATSVLIAAVTLVLSFGFLRLVQNRAFGQER</sequence>
<dbReference type="InterPro" id="IPR000515">
    <property type="entry name" value="MetI-like"/>
</dbReference>
<evidence type="ECO:0000256" key="3">
    <source>
        <dbReference type="ARBA" id="ARBA00022475"/>
    </source>
</evidence>
<keyword evidence="10" id="KW-1185">Reference proteome</keyword>
<protein>
    <submittedName>
        <fullName evidence="9">Sugar ABC transporter permease</fullName>
    </submittedName>
</protein>
<dbReference type="Pfam" id="PF00528">
    <property type="entry name" value="BPD_transp_1"/>
    <property type="match status" value="1"/>
</dbReference>
<dbReference type="InterPro" id="IPR051393">
    <property type="entry name" value="ABC_transporter_permease"/>
</dbReference>
<evidence type="ECO:0000256" key="4">
    <source>
        <dbReference type="ARBA" id="ARBA00022692"/>
    </source>
</evidence>
<dbReference type="Proteomes" id="UP000638560">
    <property type="component" value="Unassembled WGS sequence"/>
</dbReference>
<feature type="transmembrane region" description="Helical" evidence="7">
    <location>
        <begin position="222"/>
        <end position="243"/>
    </location>
</feature>
<evidence type="ECO:0000256" key="6">
    <source>
        <dbReference type="ARBA" id="ARBA00023136"/>
    </source>
</evidence>
<dbReference type="PANTHER" id="PTHR30193">
    <property type="entry name" value="ABC TRANSPORTER PERMEASE PROTEIN"/>
    <property type="match status" value="1"/>
</dbReference>
<feature type="domain" description="ABC transmembrane type-1" evidence="8">
    <location>
        <begin position="83"/>
        <end position="296"/>
    </location>
</feature>
<keyword evidence="3" id="KW-1003">Cell membrane</keyword>
<keyword evidence="6 7" id="KW-0472">Membrane</keyword>
<gene>
    <name evidence="9" type="ORF">I0C86_12875</name>
</gene>
<dbReference type="CDD" id="cd06261">
    <property type="entry name" value="TM_PBP2"/>
    <property type="match status" value="1"/>
</dbReference>
<feature type="transmembrane region" description="Helical" evidence="7">
    <location>
        <begin position="86"/>
        <end position="108"/>
    </location>
</feature>
<name>A0ABS0GUF3_9ACTN</name>
<feature type="transmembrane region" description="Helical" evidence="7">
    <location>
        <begin position="163"/>
        <end position="193"/>
    </location>
</feature>
<evidence type="ECO:0000313" key="9">
    <source>
        <dbReference type="EMBL" id="MBF9129847.1"/>
    </source>
</evidence>
<organism evidence="9 10">
    <name type="scientific">Plantactinospora alkalitolerans</name>
    <dbReference type="NCBI Taxonomy" id="2789879"/>
    <lineage>
        <taxon>Bacteria</taxon>
        <taxon>Bacillati</taxon>
        <taxon>Actinomycetota</taxon>
        <taxon>Actinomycetes</taxon>
        <taxon>Micromonosporales</taxon>
        <taxon>Micromonosporaceae</taxon>
        <taxon>Plantactinospora</taxon>
    </lineage>
</organism>
<dbReference type="SUPFAM" id="SSF161098">
    <property type="entry name" value="MetI-like"/>
    <property type="match status" value="1"/>
</dbReference>
<evidence type="ECO:0000259" key="8">
    <source>
        <dbReference type="PROSITE" id="PS50928"/>
    </source>
</evidence>
<evidence type="ECO:0000256" key="1">
    <source>
        <dbReference type="ARBA" id="ARBA00004651"/>
    </source>
</evidence>
<evidence type="ECO:0000313" key="10">
    <source>
        <dbReference type="Proteomes" id="UP000638560"/>
    </source>
</evidence>
<proteinExistence type="inferred from homology"/>
<comment type="caution">
    <text evidence="9">The sequence shown here is derived from an EMBL/GenBank/DDBJ whole genome shotgun (WGS) entry which is preliminary data.</text>
</comment>
<evidence type="ECO:0000256" key="5">
    <source>
        <dbReference type="ARBA" id="ARBA00022989"/>
    </source>
</evidence>
<keyword evidence="5 7" id="KW-1133">Transmembrane helix</keyword>
<dbReference type="InterPro" id="IPR035906">
    <property type="entry name" value="MetI-like_sf"/>
</dbReference>
<dbReference type="PROSITE" id="PS50928">
    <property type="entry name" value="ABC_TM1"/>
    <property type="match status" value="1"/>
</dbReference>
<dbReference type="EMBL" id="JADPUN010000137">
    <property type="protein sequence ID" value="MBF9129847.1"/>
    <property type="molecule type" value="Genomic_DNA"/>
</dbReference>
<reference evidence="9 10" key="1">
    <citation type="submission" date="2020-11" db="EMBL/GenBank/DDBJ databases">
        <title>A novel isolate from a Black sea contaminated sediment with potential to produce alkanes: Plantactinospora alkalitolerans sp. nov.</title>
        <authorList>
            <person name="Carro L."/>
            <person name="Veyisoglu A."/>
            <person name="Guven K."/>
            <person name="Schumann P."/>
            <person name="Klenk H.-P."/>
            <person name="Sahin N."/>
        </authorList>
    </citation>
    <scope>NUCLEOTIDE SEQUENCE [LARGE SCALE GENOMIC DNA]</scope>
    <source>
        <strain evidence="9 10">S1510</strain>
    </source>
</reference>
<comment type="subcellular location">
    <subcellularLocation>
        <location evidence="1 7">Cell membrane</location>
        <topology evidence="1 7">Multi-pass membrane protein</topology>
    </subcellularLocation>
</comment>